<dbReference type="AlphaFoldDB" id="A0A1N7N1L1"/>
<evidence type="ECO:0000313" key="2">
    <source>
        <dbReference type="Proteomes" id="UP000185678"/>
    </source>
</evidence>
<dbReference type="Proteomes" id="UP000185678">
    <property type="component" value="Unassembled WGS sequence"/>
</dbReference>
<name>A0A1N7N1L1_9PROT</name>
<accession>A0A1N7N1L1</accession>
<keyword evidence="2" id="KW-1185">Reference proteome</keyword>
<reference evidence="1 2" key="1">
    <citation type="submission" date="2017-01" db="EMBL/GenBank/DDBJ databases">
        <authorList>
            <person name="Mah S.A."/>
            <person name="Swanson W.J."/>
            <person name="Moy G.W."/>
            <person name="Vacquier V.D."/>
        </authorList>
    </citation>
    <scope>NUCLEOTIDE SEQUENCE [LARGE SCALE GENOMIC DNA]</scope>
    <source>
        <strain evidence="1 2">DSM 11589</strain>
    </source>
</reference>
<dbReference type="EMBL" id="FTOA01000004">
    <property type="protein sequence ID" value="SIS92222.1"/>
    <property type="molecule type" value="Genomic_DNA"/>
</dbReference>
<organism evidence="1 2">
    <name type="scientific">Insolitispirillum peregrinum</name>
    <dbReference type="NCBI Taxonomy" id="80876"/>
    <lineage>
        <taxon>Bacteria</taxon>
        <taxon>Pseudomonadati</taxon>
        <taxon>Pseudomonadota</taxon>
        <taxon>Alphaproteobacteria</taxon>
        <taxon>Rhodospirillales</taxon>
        <taxon>Novispirillaceae</taxon>
        <taxon>Insolitispirillum</taxon>
    </lineage>
</organism>
<evidence type="ECO:0000313" key="1">
    <source>
        <dbReference type="EMBL" id="SIS92222.1"/>
    </source>
</evidence>
<gene>
    <name evidence="1" type="ORF">SAMN05421779_104494</name>
</gene>
<protein>
    <submittedName>
        <fullName evidence="1">Uncharacterized protein</fullName>
    </submittedName>
</protein>
<sequence length="32" mass="3624">MSLPFRWLCLSRIGTCRATMAYSATLLKQAHP</sequence>
<proteinExistence type="predicted"/>